<dbReference type="InterPro" id="IPR029071">
    <property type="entry name" value="Ubiquitin-like_domsf"/>
</dbReference>
<dbReference type="GO" id="GO:0005634">
    <property type="term" value="C:nucleus"/>
    <property type="evidence" value="ECO:0007669"/>
    <property type="project" value="TreeGrafter"/>
</dbReference>
<dbReference type="InterPro" id="IPR036241">
    <property type="entry name" value="NSFL1C_SEP_dom_sf"/>
</dbReference>
<feature type="domain" description="SEP" evidence="3">
    <location>
        <begin position="205"/>
        <end position="270"/>
    </location>
</feature>
<evidence type="ECO:0000259" key="3">
    <source>
        <dbReference type="PROSITE" id="PS51399"/>
    </source>
</evidence>
<dbReference type="SUPFAM" id="SSF54236">
    <property type="entry name" value="Ubiquitin-like"/>
    <property type="match status" value="1"/>
</dbReference>
<dbReference type="GO" id="GO:0007030">
    <property type="term" value="P:Golgi organization"/>
    <property type="evidence" value="ECO:0007669"/>
    <property type="project" value="TreeGrafter"/>
</dbReference>
<accession>A0AAU9RYP6</accession>
<dbReference type="SMART" id="SM00553">
    <property type="entry name" value="SEP"/>
    <property type="match status" value="1"/>
</dbReference>
<reference evidence="4 5" key="1">
    <citation type="submission" date="2022-03" db="EMBL/GenBank/DDBJ databases">
        <authorList>
            <person name="Nunn A."/>
            <person name="Chopra R."/>
            <person name="Nunn A."/>
            <person name="Contreras Garrido A."/>
        </authorList>
    </citation>
    <scope>NUCLEOTIDE SEQUENCE [LARGE SCALE GENOMIC DNA]</scope>
</reference>
<proteinExistence type="predicted"/>
<protein>
    <recommendedName>
        <fullName evidence="3">SEP domain-containing protein</fullName>
    </recommendedName>
</protein>
<evidence type="ECO:0000313" key="5">
    <source>
        <dbReference type="Proteomes" id="UP000836841"/>
    </source>
</evidence>
<keyword evidence="1" id="KW-0833">Ubl conjugation pathway</keyword>
<dbReference type="InterPro" id="IPR012989">
    <property type="entry name" value="SEP_domain"/>
</dbReference>
<feature type="compositionally biased region" description="Basic and acidic residues" evidence="2">
    <location>
        <begin position="132"/>
        <end position="146"/>
    </location>
</feature>
<dbReference type="GO" id="GO:0061025">
    <property type="term" value="P:membrane fusion"/>
    <property type="evidence" value="ECO:0007669"/>
    <property type="project" value="TreeGrafter"/>
</dbReference>
<dbReference type="PROSITE" id="PS51399">
    <property type="entry name" value="SEP"/>
    <property type="match status" value="1"/>
</dbReference>
<dbReference type="GO" id="GO:0000045">
    <property type="term" value="P:autophagosome assembly"/>
    <property type="evidence" value="ECO:0007669"/>
    <property type="project" value="TreeGrafter"/>
</dbReference>
<evidence type="ECO:0000313" key="4">
    <source>
        <dbReference type="EMBL" id="CAH2053096.1"/>
    </source>
</evidence>
<name>A0AAU9RYP6_THLAR</name>
<dbReference type="SUPFAM" id="SSF46934">
    <property type="entry name" value="UBA-like"/>
    <property type="match status" value="1"/>
</dbReference>
<feature type="compositionally biased region" description="Low complexity" evidence="2">
    <location>
        <begin position="103"/>
        <end position="120"/>
    </location>
</feature>
<dbReference type="GO" id="GO:0043130">
    <property type="term" value="F:ubiquitin binding"/>
    <property type="evidence" value="ECO:0007669"/>
    <property type="project" value="TreeGrafter"/>
</dbReference>
<dbReference type="Pfam" id="PF00789">
    <property type="entry name" value="UBX"/>
    <property type="match status" value="1"/>
</dbReference>
<dbReference type="Gene3D" id="3.30.420.210">
    <property type="entry name" value="SEP domain"/>
    <property type="match status" value="1"/>
</dbReference>
<dbReference type="Gene3D" id="3.10.20.90">
    <property type="entry name" value="Phosphatidylinositol 3-kinase Catalytic Subunit, Chain A, domain 1"/>
    <property type="match status" value="1"/>
</dbReference>
<dbReference type="InterPro" id="IPR001012">
    <property type="entry name" value="UBX_dom"/>
</dbReference>
<dbReference type="SUPFAM" id="SSF102848">
    <property type="entry name" value="NSFL1 (p97 ATPase) cofactor p47, SEP domain"/>
    <property type="match status" value="1"/>
</dbReference>
<dbReference type="Gene3D" id="1.10.8.10">
    <property type="entry name" value="DNA helicase RuvA subunit, C-terminal domain"/>
    <property type="match status" value="1"/>
</dbReference>
<dbReference type="EMBL" id="OU466859">
    <property type="protein sequence ID" value="CAH2053096.1"/>
    <property type="molecule type" value="Genomic_DNA"/>
</dbReference>
<keyword evidence="5" id="KW-1185">Reference proteome</keyword>
<dbReference type="PANTHER" id="PTHR23333">
    <property type="entry name" value="UBX DOMAIN CONTAINING PROTEIN"/>
    <property type="match status" value="1"/>
</dbReference>
<dbReference type="Pfam" id="PF08059">
    <property type="entry name" value="SEP"/>
    <property type="match status" value="1"/>
</dbReference>
<dbReference type="Proteomes" id="UP000836841">
    <property type="component" value="Chromosome 3"/>
</dbReference>
<dbReference type="PANTHER" id="PTHR23333:SF43">
    <property type="entry name" value="PLANT UBX DOMAIN-CONTAINING PROTEIN 5-RELATED"/>
    <property type="match status" value="1"/>
</dbReference>
<dbReference type="GO" id="GO:0005829">
    <property type="term" value="C:cytosol"/>
    <property type="evidence" value="ECO:0007669"/>
    <property type="project" value="TreeGrafter"/>
</dbReference>
<dbReference type="GO" id="GO:0031468">
    <property type="term" value="P:nuclear membrane reassembly"/>
    <property type="evidence" value="ECO:0007669"/>
    <property type="project" value="TreeGrafter"/>
</dbReference>
<dbReference type="InterPro" id="IPR009060">
    <property type="entry name" value="UBA-like_sf"/>
</dbReference>
<feature type="region of interest" description="Disordered" evidence="2">
    <location>
        <begin position="291"/>
        <end position="312"/>
    </location>
</feature>
<organism evidence="4 5">
    <name type="scientific">Thlaspi arvense</name>
    <name type="common">Field penny-cress</name>
    <dbReference type="NCBI Taxonomy" id="13288"/>
    <lineage>
        <taxon>Eukaryota</taxon>
        <taxon>Viridiplantae</taxon>
        <taxon>Streptophyta</taxon>
        <taxon>Embryophyta</taxon>
        <taxon>Tracheophyta</taxon>
        <taxon>Spermatophyta</taxon>
        <taxon>Magnoliopsida</taxon>
        <taxon>eudicotyledons</taxon>
        <taxon>Gunneridae</taxon>
        <taxon>Pentapetalae</taxon>
        <taxon>rosids</taxon>
        <taxon>malvids</taxon>
        <taxon>Brassicales</taxon>
        <taxon>Brassicaceae</taxon>
        <taxon>Thlaspideae</taxon>
        <taxon>Thlaspi</taxon>
    </lineage>
</organism>
<evidence type="ECO:0000256" key="1">
    <source>
        <dbReference type="ARBA" id="ARBA00022786"/>
    </source>
</evidence>
<feature type="compositionally biased region" description="Acidic residues" evidence="2">
    <location>
        <begin position="180"/>
        <end position="192"/>
    </location>
</feature>
<feature type="compositionally biased region" description="Low complexity" evidence="2">
    <location>
        <begin position="294"/>
        <end position="308"/>
    </location>
</feature>
<gene>
    <name evidence="4" type="ORF">TAV2_LOCUS9528</name>
</gene>
<feature type="region of interest" description="Disordered" evidence="2">
    <location>
        <begin position="90"/>
        <end position="202"/>
    </location>
</feature>
<sequence length="398" mass="43759">MADDDNLPLPATEIVEQLISSFINSTSPSRERAISVLHTHQWDLSAAVSAFTGNNVADAAAAKSNVFNPSDEQLHGTLDARTRISNLRIDIPVSPHSPSGYIPPESSPSRLRLPSASNPSDARNPFSSGRAAADKPCESQTIERRQSAGNIRPPADISGGNDNEEEQSGTIVQDPKKDEDGDDTDEESDVETPVEQSSRPGEVWTTTQIVTIWRNGYTVNDSPLFTLDNPANAEFLERVQSLHSPRDLNPMDMQIRYRVKLIRRQEEYFNVHQAFGRRRLIIPFQGVGRTLSGPPDSASTEPPASSESMATTQRPLLMNRVVDPAAPTTLIQLRLADGCVIFRFNTHQTVRDVINAGLIGDSRDYQLLIMGSPPKPLLDFDQTIEKAGISNSVLILRF</sequence>
<dbReference type="GO" id="GO:0043161">
    <property type="term" value="P:proteasome-mediated ubiquitin-dependent protein catabolic process"/>
    <property type="evidence" value="ECO:0007669"/>
    <property type="project" value="TreeGrafter"/>
</dbReference>
<evidence type="ECO:0000256" key="2">
    <source>
        <dbReference type="SAM" id="MobiDB-lite"/>
    </source>
</evidence>
<dbReference type="Pfam" id="PF14555">
    <property type="entry name" value="UBA_4"/>
    <property type="match status" value="1"/>
</dbReference>
<dbReference type="AlphaFoldDB" id="A0AAU9RYP6"/>